<dbReference type="PANTHER" id="PTHR43246">
    <property type="entry name" value="PEPTIDYL-PROLYL CIS-TRANS ISOMERASE CYP38, CHLOROPLASTIC"/>
    <property type="match status" value="1"/>
</dbReference>
<evidence type="ECO:0000313" key="6">
    <source>
        <dbReference type="EMBL" id="MCG6656826.1"/>
    </source>
</evidence>
<dbReference type="SUPFAM" id="SSF50891">
    <property type="entry name" value="Cyclophilin-like"/>
    <property type="match status" value="1"/>
</dbReference>
<gene>
    <name evidence="6" type="ORF">HOP52_03415</name>
</gene>
<evidence type="ECO:0000256" key="1">
    <source>
        <dbReference type="ARBA" id="ARBA00007365"/>
    </source>
</evidence>
<dbReference type="InterPro" id="IPR029000">
    <property type="entry name" value="Cyclophilin-like_dom_sf"/>
</dbReference>
<dbReference type="PROSITE" id="PS00170">
    <property type="entry name" value="CSA_PPIASE_1"/>
    <property type="match status" value="1"/>
</dbReference>
<keyword evidence="2 4" id="KW-0697">Rotamase</keyword>
<dbReference type="EC" id="5.2.1.8" evidence="4"/>
<evidence type="ECO:0000259" key="5">
    <source>
        <dbReference type="PROSITE" id="PS50072"/>
    </source>
</evidence>
<dbReference type="PRINTS" id="PR00153">
    <property type="entry name" value="CSAPPISMRASE"/>
</dbReference>
<evidence type="ECO:0000313" key="7">
    <source>
        <dbReference type="Proteomes" id="UP000814385"/>
    </source>
</evidence>
<reference evidence="6 7" key="1">
    <citation type="submission" date="2020-05" db="EMBL/GenBank/DDBJ databases">
        <title>Comparative genomic analysis of denitrifying bacteria from Halomonas genus.</title>
        <authorList>
            <person name="Wang L."/>
            <person name="Shao Z."/>
        </authorList>
    </citation>
    <scope>NUCLEOTIDE SEQUENCE [LARGE SCALE GENOMIC DNA]</scope>
    <source>
        <strain evidence="6 7">A4</strain>
    </source>
</reference>
<dbReference type="Proteomes" id="UP000814385">
    <property type="component" value="Unassembled WGS sequence"/>
</dbReference>
<dbReference type="PROSITE" id="PS50072">
    <property type="entry name" value="CSA_PPIASE_2"/>
    <property type="match status" value="1"/>
</dbReference>
<comment type="catalytic activity">
    <reaction evidence="4">
        <text>[protein]-peptidylproline (omega=180) = [protein]-peptidylproline (omega=0)</text>
        <dbReference type="Rhea" id="RHEA:16237"/>
        <dbReference type="Rhea" id="RHEA-COMP:10747"/>
        <dbReference type="Rhea" id="RHEA-COMP:10748"/>
        <dbReference type="ChEBI" id="CHEBI:83833"/>
        <dbReference type="ChEBI" id="CHEBI:83834"/>
        <dbReference type="EC" id="5.2.1.8"/>
    </reaction>
</comment>
<dbReference type="InterPro" id="IPR002130">
    <property type="entry name" value="Cyclophilin-type_PPIase_dom"/>
</dbReference>
<dbReference type="GO" id="GO:0016853">
    <property type="term" value="F:isomerase activity"/>
    <property type="evidence" value="ECO:0007669"/>
    <property type="project" value="UniProtKB-KW"/>
</dbReference>
<evidence type="ECO:0000256" key="3">
    <source>
        <dbReference type="ARBA" id="ARBA00023235"/>
    </source>
</evidence>
<keyword evidence="7" id="KW-1185">Reference proteome</keyword>
<name>A0ABS9P4W7_9GAMM</name>
<comment type="similarity">
    <text evidence="1 4">Belongs to the cyclophilin-type PPIase family.</text>
</comment>
<dbReference type="Gene3D" id="2.40.100.10">
    <property type="entry name" value="Cyclophilin-like"/>
    <property type="match status" value="1"/>
</dbReference>
<keyword evidence="3 4" id="KW-0413">Isomerase</keyword>
<evidence type="ECO:0000256" key="4">
    <source>
        <dbReference type="RuleBase" id="RU363019"/>
    </source>
</evidence>
<proteinExistence type="inferred from homology"/>
<accession>A0ABS9P4W7</accession>
<sequence>MRCLTAPPGALKLAAYPSLQEPTVLKRTLLTLCVAGTLPLAAQADNVDADVILHTNHGPIAIELFQEKAPESVNNFLIYVQEGHYDGTLFHRVIDGFMIQGGGFDEDFRQKPTRDPITNEADNGLANERGTLAMARTGAPHSATAQFFINVADNAFLDHQSKQSGQTWGYAVFGQVVDGMEVVDAIRQVPTRTQGPFQDAPETPVIIERAELP</sequence>
<comment type="caution">
    <text evidence="6">The sequence shown here is derived from an EMBL/GenBank/DDBJ whole genome shotgun (WGS) entry which is preliminary data.</text>
</comment>
<dbReference type="InterPro" id="IPR020892">
    <property type="entry name" value="Cyclophilin-type_PPIase_CS"/>
</dbReference>
<comment type="function">
    <text evidence="4">PPIases accelerate the folding of proteins. It catalyzes the cis-trans isomerization of proline imidic peptide bonds in oligopeptides.</text>
</comment>
<dbReference type="EMBL" id="JABFUC010000002">
    <property type="protein sequence ID" value="MCG6656826.1"/>
    <property type="molecule type" value="Genomic_DNA"/>
</dbReference>
<dbReference type="CDD" id="cd01920">
    <property type="entry name" value="cyclophilin_EcCYP_like"/>
    <property type="match status" value="1"/>
</dbReference>
<feature type="domain" description="PPIase cyclophilin-type" evidence="5">
    <location>
        <begin position="54"/>
        <end position="212"/>
    </location>
</feature>
<organism evidence="6 7">
    <name type="scientific">Billgrantia campisalis</name>
    <dbReference type="NCBI Taxonomy" id="74661"/>
    <lineage>
        <taxon>Bacteria</taxon>
        <taxon>Pseudomonadati</taxon>
        <taxon>Pseudomonadota</taxon>
        <taxon>Gammaproteobacteria</taxon>
        <taxon>Oceanospirillales</taxon>
        <taxon>Halomonadaceae</taxon>
        <taxon>Billgrantia</taxon>
    </lineage>
</organism>
<dbReference type="Pfam" id="PF00160">
    <property type="entry name" value="Pro_isomerase"/>
    <property type="match status" value="1"/>
</dbReference>
<evidence type="ECO:0000256" key="2">
    <source>
        <dbReference type="ARBA" id="ARBA00023110"/>
    </source>
</evidence>
<dbReference type="InterPro" id="IPR044665">
    <property type="entry name" value="E_coli_cyclophilin_A-like"/>
</dbReference>
<protein>
    <recommendedName>
        <fullName evidence="4">Peptidyl-prolyl cis-trans isomerase</fullName>
        <shortName evidence="4">PPIase</shortName>
        <ecNumber evidence="4">5.2.1.8</ecNumber>
    </recommendedName>
</protein>